<keyword evidence="2" id="KW-1185">Reference proteome</keyword>
<sequence>MFNYFKLVLLLAFMLASSGPTNAKMIQLAGSSSTEKEAATLTQELIEAQLKSVAASYEKAKMAEFEFLQKMVELRQPRTTSNDGVRGGALKCDAAGASCSPAFQAKNVCCSGLCVPIVLSFYGVCA</sequence>
<name>A0A9R0HYC1_SPIOL</name>
<reference evidence="3" key="2">
    <citation type="submission" date="2025-08" db="UniProtKB">
        <authorList>
            <consortium name="RefSeq"/>
        </authorList>
    </citation>
    <scope>IDENTIFICATION</scope>
    <source>
        <tissue evidence="3">Leaf</tissue>
    </source>
</reference>
<evidence type="ECO:0000313" key="3">
    <source>
        <dbReference type="RefSeq" id="XP_021839337.1"/>
    </source>
</evidence>
<dbReference type="KEGG" id="soe:110779114"/>
<organism evidence="2 3">
    <name type="scientific">Spinacia oleracea</name>
    <name type="common">Spinach</name>
    <dbReference type="NCBI Taxonomy" id="3562"/>
    <lineage>
        <taxon>Eukaryota</taxon>
        <taxon>Viridiplantae</taxon>
        <taxon>Streptophyta</taxon>
        <taxon>Embryophyta</taxon>
        <taxon>Tracheophyta</taxon>
        <taxon>Spermatophyta</taxon>
        <taxon>Magnoliopsida</taxon>
        <taxon>eudicotyledons</taxon>
        <taxon>Gunneridae</taxon>
        <taxon>Pentapetalae</taxon>
        <taxon>Caryophyllales</taxon>
        <taxon>Chenopodiaceae</taxon>
        <taxon>Chenopodioideae</taxon>
        <taxon>Anserineae</taxon>
        <taxon>Spinacia</taxon>
    </lineage>
</organism>
<accession>A0A9R0HYC1</accession>
<evidence type="ECO:0000256" key="1">
    <source>
        <dbReference type="SAM" id="SignalP"/>
    </source>
</evidence>
<proteinExistence type="predicted"/>
<dbReference type="Proteomes" id="UP000813463">
    <property type="component" value="Chromosome 5"/>
</dbReference>
<dbReference type="GeneID" id="110779114"/>
<dbReference type="AlphaFoldDB" id="A0A9R0HYC1"/>
<feature type="chain" id="PRO_5040446120" description="Trypsin inhibitor domain-containing protein" evidence="1">
    <location>
        <begin position="24"/>
        <end position="126"/>
    </location>
</feature>
<reference evidence="2" key="1">
    <citation type="journal article" date="2021" name="Nat. Commun.">
        <title>Genomic analyses provide insights into spinach domestication and the genetic basis of agronomic traits.</title>
        <authorList>
            <person name="Cai X."/>
            <person name="Sun X."/>
            <person name="Xu C."/>
            <person name="Sun H."/>
            <person name="Wang X."/>
            <person name="Ge C."/>
            <person name="Zhang Z."/>
            <person name="Wang Q."/>
            <person name="Fei Z."/>
            <person name="Jiao C."/>
            <person name="Wang Q."/>
        </authorList>
    </citation>
    <scope>NUCLEOTIDE SEQUENCE [LARGE SCALE GENOMIC DNA]</scope>
    <source>
        <strain evidence="2">cv. Varoflay</strain>
    </source>
</reference>
<protein>
    <recommendedName>
        <fullName evidence="4">Trypsin inhibitor domain-containing protein</fullName>
    </recommendedName>
</protein>
<gene>
    <name evidence="3" type="primary">LOC110779114</name>
</gene>
<feature type="signal peptide" evidence="1">
    <location>
        <begin position="1"/>
        <end position="23"/>
    </location>
</feature>
<evidence type="ECO:0008006" key="4">
    <source>
        <dbReference type="Google" id="ProtNLM"/>
    </source>
</evidence>
<evidence type="ECO:0000313" key="2">
    <source>
        <dbReference type="Proteomes" id="UP000813463"/>
    </source>
</evidence>
<dbReference type="RefSeq" id="XP_021839337.1">
    <property type="nucleotide sequence ID" value="XM_021983645.2"/>
</dbReference>
<keyword evidence="1" id="KW-0732">Signal</keyword>